<dbReference type="SUPFAM" id="SSF53098">
    <property type="entry name" value="Ribonuclease H-like"/>
    <property type="match status" value="1"/>
</dbReference>
<gene>
    <name evidence="2" type="ORF">Tci_541323</name>
</gene>
<proteinExistence type="predicted"/>
<dbReference type="Gene3D" id="3.30.420.10">
    <property type="entry name" value="Ribonuclease H-like superfamily/Ribonuclease H"/>
    <property type="match status" value="1"/>
</dbReference>
<dbReference type="GO" id="GO:0003676">
    <property type="term" value="F:nucleic acid binding"/>
    <property type="evidence" value="ECO:0007669"/>
    <property type="project" value="InterPro"/>
</dbReference>
<protein>
    <submittedName>
        <fullName evidence="2">Retrovirus-related Pol polyprotein from transposon TNT 1-94</fullName>
    </submittedName>
</protein>
<evidence type="ECO:0000256" key="1">
    <source>
        <dbReference type="SAM" id="MobiDB-lite"/>
    </source>
</evidence>
<dbReference type="InterPro" id="IPR012337">
    <property type="entry name" value="RNaseH-like_sf"/>
</dbReference>
<reference evidence="2" key="1">
    <citation type="journal article" date="2019" name="Sci. Rep.">
        <title>Draft genome of Tanacetum cinerariifolium, the natural source of mosquito coil.</title>
        <authorList>
            <person name="Yamashiro T."/>
            <person name="Shiraishi A."/>
            <person name="Satake H."/>
            <person name="Nakayama K."/>
        </authorList>
    </citation>
    <scope>NUCLEOTIDE SEQUENCE</scope>
</reference>
<name>A0A699IJU1_TANCI</name>
<dbReference type="AlphaFoldDB" id="A0A699IJU1"/>
<dbReference type="PANTHER" id="PTHR42648">
    <property type="entry name" value="TRANSPOSASE, PUTATIVE-RELATED"/>
    <property type="match status" value="1"/>
</dbReference>
<dbReference type="InterPro" id="IPR039537">
    <property type="entry name" value="Retrotran_Ty1/copia-like"/>
</dbReference>
<feature type="region of interest" description="Disordered" evidence="1">
    <location>
        <begin position="118"/>
        <end position="147"/>
    </location>
</feature>
<dbReference type="EMBL" id="BKCJ010310963">
    <property type="protein sequence ID" value="GEZ69350.1"/>
    <property type="molecule type" value="Genomic_DNA"/>
</dbReference>
<organism evidence="2">
    <name type="scientific">Tanacetum cinerariifolium</name>
    <name type="common">Dalmatian daisy</name>
    <name type="synonym">Chrysanthemum cinerariifolium</name>
    <dbReference type="NCBI Taxonomy" id="118510"/>
    <lineage>
        <taxon>Eukaryota</taxon>
        <taxon>Viridiplantae</taxon>
        <taxon>Streptophyta</taxon>
        <taxon>Embryophyta</taxon>
        <taxon>Tracheophyta</taxon>
        <taxon>Spermatophyta</taxon>
        <taxon>Magnoliopsida</taxon>
        <taxon>eudicotyledons</taxon>
        <taxon>Gunneridae</taxon>
        <taxon>Pentapetalae</taxon>
        <taxon>asterids</taxon>
        <taxon>campanulids</taxon>
        <taxon>Asterales</taxon>
        <taxon>Asteraceae</taxon>
        <taxon>Asteroideae</taxon>
        <taxon>Anthemideae</taxon>
        <taxon>Anthemidinae</taxon>
        <taxon>Tanacetum</taxon>
    </lineage>
</organism>
<accession>A0A699IJU1</accession>
<dbReference type="PANTHER" id="PTHR42648:SF32">
    <property type="entry name" value="RIBONUCLEASE H-LIKE DOMAIN, GAG-PRE-INTEGRASE DOMAIN PROTEIN-RELATED"/>
    <property type="match status" value="1"/>
</dbReference>
<dbReference type="InterPro" id="IPR036397">
    <property type="entry name" value="RNaseH_sf"/>
</dbReference>
<comment type="caution">
    <text evidence="2">The sequence shown here is derived from an EMBL/GenBank/DDBJ whole genome shotgun (WGS) entry which is preliminary data.</text>
</comment>
<evidence type="ECO:0000313" key="2">
    <source>
        <dbReference type="EMBL" id="GEZ69350.1"/>
    </source>
</evidence>
<feature type="compositionally biased region" description="Basic and acidic residues" evidence="1">
    <location>
        <begin position="128"/>
        <end position="147"/>
    </location>
</feature>
<sequence>MRPFGCPVTILNTLDPLGKFDGKVDDGFLVRYSVSSKAFRVFNSRIKIVQETLRINFLENQPNVAGSGPTWLFDIDTLTQSMNYQPVTVGNQPNSSAGVQGNFDADADVAFDVKENEYEVHVSPSSSDKPKKHDEKTKREAKGKSHVDLSTGVRNLSDEFEDISFNGTNRVSAASTLVTRASNIEPLFCEMKGIKREFSVARTPLQNGVTERKNRTLIEAARTMLA</sequence>